<protein>
    <submittedName>
        <fullName evidence="3">Carbon-nitrogen family hydrolase</fullName>
    </submittedName>
</protein>
<dbReference type="Pfam" id="PF00795">
    <property type="entry name" value="CN_hydrolase"/>
    <property type="match status" value="1"/>
</dbReference>
<dbReference type="Gene3D" id="3.60.110.10">
    <property type="entry name" value="Carbon-nitrogen hydrolase"/>
    <property type="match status" value="1"/>
</dbReference>
<dbReference type="KEGG" id="pmet:G4Y79_04160"/>
<comment type="similarity">
    <text evidence="1">Belongs to the carbon-nitrogen hydrolase superfamily. NIT1/NIT2 family.</text>
</comment>
<sequence length="252" mass="28168">MHIALGDVTRNQSKMEAMVAEAARRKSHIVVLPELWSTGYALAEAKHYADELSKGMFATLSKTATQNKIAIVGSILEKRGLEVSNSAPLFAPNGRMVGVYRKIHLFRLMEEDQFLQPGPSITPLDLPWGTTGIAICYDLRFPEMFRKYTVDMSARIIFIPAEWPLVRSEHWRALLIARAIENQCYIVACNAVGKTGDTEFGGHSMIVDPWGKIVVEAGESEQLVSATIELNVIDEVRKTIPVFEDMRLDIYG</sequence>
<accession>A0A7S8EDR3</accession>
<dbReference type="Proteomes" id="UP000594468">
    <property type="component" value="Chromosome"/>
</dbReference>
<organism evidence="3 4">
    <name type="scientific">Phototrophicus methaneseepsis</name>
    <dbReference type="NCBI Taxonomy" id="2710758"/>
    <lineage>
        <taxon>Bacteria</taxon>
        <taxon>Bacillati</taxon>
        <taxon>Chloroflexota</taxon>
        <taxon>Candidatus Thermofontia</taxon>
        <taxon>Phototrophicales</taxon>
        <taxon>Phototrophicaceae</taxon>
        <taxon>Phototrophicus</taxon>
    </lineage>
</organism>
<keyword evidence="3" id="KW-0378">Hydrolase</keyword>
<reference evidence="3 4" key="1">
    <citation type="submission" date="2020-02" db="EMBL/GenBank/DDBJ databases">
        <authorList>
            <person name="Zheng R.K."/>
            <person name="Sun C.M."/>
        </authorList>
    </citation>
    <scope>NUCLEOTIDE SEQUENCE [LARGE SCALE GENOMIC DNA]</scope>
    <source>
        <strain evidence="4">rifampicinis</strain>
    </source>
</reference>
<dbReference type="InterPro" id="IPR036526">
    <property type="entry name" value="C-N_Hydrolase_sf"/>
</dbReference>
<evidence type="ECO:0000259" key="2">
    <source>
        <dbReference type="PROSITE" id="PS50263"/>
    </source>
</evidence>
<dbReference type="AlphaFoldDB" id="A0A7S8EDR3"/>
<dbReference type="PANTHER" id="PTHR23088">
    <property type="entry name" value="NITRILASE-RELATED"/>
    <property type="match status" value="1"/>
</dbReference>
<dbReference type="PROSITE" id="PS50263">
    <property type="entry name" value="CN_HYDROLASE"/>
    <property type="match status" value="1"/>
</dbReference>
<dbReference type="SUPFAM" id="SSF56317">
    <property type="entry name" value="Carbon-nitrogen hydrolase"/>
    <property type="match status" value="1"/>
</dbReference>
<feature type="domain" description="CN hydrolase" evidence="2">
    <location>
        <begin position="1"/>
        <end position="230"/>
    </location>
</feature>
<evidence type="ECO:0000313" key="3">
    <source>
        <dbReference type="EMBL" id="QPC85113.1"/>
    </source>
</evidence>
<name>A0A7S8EDR3_9CHLR</name>
<dbReference type="PANTHER" id="PTHR23088:SF27">
    <property type="entry name" value="DEAMINATED GLUTATHIONE AMIDASE"/>
    <property type="match status" value="1"/>
</dbReference>
<dbReference type="InterPro" id="IPR003010">
    <property type="entry name" value="C-N_Hydrolase"/>
</dbReference>
<proteinExistence type="inferred from homology"/>
<keyword evidence="4" id="KW-1185">Reference proteome</keyword>
<dbReference type="CDD" id="cd07583">
    <property type="entry name" value="nitrilase_5"/>
    <property type="match status" value="1"/>
</dbReference>
<dbReference type="GO" id="GO:0016787">
    <property type="term" value="F:hydrolase activity"/>
    <property type="evidence" value="ECO:0007669"/>
    <property type="project" value="UniProtKB-KW"/>
</dbReference>
<evidence type="ECO:0000313" key="4">
    <source>
        <dbReference type="Proteomes" id="UP000594468"/>
    </source>
</evidence>
<dbReference type="EMBL" id="CP062983">
    <property type="protein sequence ID" value="QPC85113.1"/>
    <property type="molecule type" value="Genomic_DNA"/>
</dbReference>
<evidence type="ECO:0000256" key="1">
    <source>
        <dbReference type="ARBA" id="ARBA00010613"/>
    </source>
</evidence>
<gene>
    <name evidence="3" type="ORF">G4Y79_04160</name>
</gene>